<dbReference type="Pfam" id="PF21113">
    <property type="entry name" value="LarA_C"/>
    <property type="match status" value="1"/>
</dbReference>
<name>A0ABT5X729_9EURY</name>
<dbReference type="Pfam" id="PF09861">
    <property type="entry name" value="Lar_N"/>
    <property type="match status" value="1"/>
</dbReference>
<dbReference type="InterPro" id="IPR048068">
    <property type="entry name" value="LarA-like"/>
</dbReference>
<dbReference type="RefSeq" id="WP_316966259.1">
    <property type="nucleotide sequence ID" value="NZ_JARFPK010000014.1"/>
</dbReference>
<gene>
    <name evidence="3" type="primary">larA</name>
    <name evidence="3" type="ORF">P0O15_04880</name>
</gene>
<accession>A0ABT5X729</accession>
<reference evidence="3 4" key="1">
    <citation type="submission" date="2023-03" db="EMBL/GenBank/DDBJ databases">
        <title>WGS of Methanotrichaceae archaeon Mx.</title>
        <authorList>
            <person name="Sorokin D.Y."/>
            <person name="Merkel A.Y."/>
        </authorList>
    </citation>
    <scope>NUCLEOTIDE SEQUENCE [LARGE SCALE GENOMIC DNA]</scope>
    <source>
        <strain evidence="3 4">Mx</strain>
    </source>
</reference>
<evidence type="ECO:0000259" key="1">
    <source>
        <dbReference type="Pfam" id="PF09861"/>
    </source>
</evidence>
<dbReference type="Gene3D" id="3.90.226.30">
    <property type="match status" value="1"/>
</dbReference>
<feature type="domain" description="Lactate racemase C-terminal" evidence="2">
    <location>
        <begin position="260"/>
        <end position="397"/>
    </location>
</feature>
<organism evidence="3 4">
    <name type="scientific">Candidatus Methanocrinis natronophilus</name>
    <dbReference type="NCBI Taxonomy" id="3033396"/>
    <lineage>
        <taxon>Archaea</taxon>
        <taxon>Methanobacteriati</taxon>
        <taxon>Methanobacteriota</taxon>
        <taxon>Stenosarchaea group</taxon>
        <taxon>Methanomicrobia</taxon>
        <taxon>Methanotrichales</taxon>
        <taxon>Methanotrichaceae</taxon>
        <taxon>Methanocrinis</taxon>
    </lineage>
</organism>
<sequence length="405" mass="43493">MNLGYGAGSISLAMVGDFEFEVVLPKEMAGAPDEEAEIERALDEPIGPSLQDFEGCKSAVVMASDITRPAPTSRFLPPLVRRLEGIGISDILIVFGLGTHRRMTAEEVARLLGPSTTLPTIQHDVDRCVGIGETSRGTPVEILEEVAGSDLLIGAGNIEYHYYAGYSGGAKAVLPGISSERSINKNHAMMVDPRSKSGRLDGPVRLDMEEAAEIAGLDLILNAVMNSRKEVVRAVAGDFVEAHRRGATAVDEMYRRVVSPAEIVVACAGGRPKDINLFQAQKAMENARDAVLPGGSLILVAECAEGFGHPVFERWAREARCAEDCVERFGREYEFGGHKAALIARDSLDKDLILVSSLGPALAEMVFFRHARSLAEALAMARERQGKDARTIVMPHGDLTLATGG</sequence>
<evidence type="ECO:0000313" key="4">
    <source>
        <dbReference type="Proteomes" id="UP001220010"/>
    </source>
</evidence>
<feature type="domain" description="LarA-like N-terminal" evidence="1">
    <location>
        <begin position="5"/>
        <end position="198"/>
    </location>
</feature>
<dbReference type="PANTHER" id="PTHR33171:SF17">
    <property type="entry name" value="LARA-LIKE N-TERMINAL DOMAIN-CONTAINING PROTEIN"/>
    <property type="match status" value="1"/>
</dbReference>
<dbReference type="InterPro" id="IPR043166">
    <property type="entry name" value="LarA-like_C"/>
</dbReference>
<dbReference type="Gene3D" id="3.40.50.11440">
    <property type="match status" value="1"/>
</dbReference>
<dbReference type="InterPro" id="IPR048520">
    <property type="entry name" value="LarA_C"/>
</dbReference>
<dbReference type="EMBL" id="JARFPK010000014">
    <property type="protein sequence ID" value="MDF0590509.1"/>
    <property type="molecule type" value="Genomic_DNA"/>
</dbReference>
<comment type="caution">
    <text evidence="3">The sequence shown here is derived from an EMBL/GenBank/DDBJ whole genome shotgun (WGS) entry which is preliminary data.</text>
</comment>
<proteinExistence type="predicted"/>
<dbReference type="InterPro" id="IPR018657">
    <property type="entry name" value="LarA-like_N"/>
</dbReference>
<keyword evidence="4" id="KW-1185">Reference proteome</keyword>
<dbReference type="NCBIfam" id="NF033504">
    <property type="entry name" value="Ni_dep_LarA"/>
    <property type="match status" value="1"/>
</dbReference>
<evidence type="ECO:0000313" key="3">
    <source>
        <dbReference type="EMBL" id="MDF0590509.1"/>
    </source>
</evidence>
<dbReference type="Proteomes" id="UP001220010">
    <property type="component" value="Unassembled WGS sequence"/>
</dbReference>
<protein>
    <submittedName>
        <fullName evidence="3">Nickel-dependent lactate racemase</fullName>
    </submittedName>
</protein>
<dbReference type="InterPro" id="IPR047926">
    <property type="entry name" value="Ni_dep_LarA"/>
</dbReference>
<dbReference type="PANTHER" id="PTHR33171">
    <property type="entry name" value="LAR_N DOMAIN-CONTAINING PROTEIN"/>
    <property type="match status" value="1"/>
</dbReference>
<evidence type="ECO:0000259" key="2">
    <source>
        <dbReference type="Pfam" id="PF21113"/>
    </source>
</evidence>